<keyword evidence="4" id="KW-0808">Transferase</keyword>
<dbReference type="InterPro" id="IPR003594">
    <property type="entry name" value="HATPase_dom"/>
</dbReference>
<dbReference type="SUPFAM" id="SSF47384">
    <property type="entry name" value="Homodimeric domain of signal transducing histidine kinase"/>
    <property type="match status" value="1"/>
</dbReference>
<sequence>MIFASDLGSNLLENALNATLNGIIVVESVYDAGQVVIDFRCLFVNQTARDQALLLKNAQVGMMLSELLTPADFSPLQTIAKAVLDSGEPYRGEHYGEQTNEWFNTHIARLTDSRLIITFANVTALKQAIFDHQQQASLFENVLASTTNPVVICKPIYGSPGLLTDLQLVLFNPAAQDAWLFGTELREGALATQLLPQKESVKLLEYCQQTCQTGQTQRFQYRYPDSDRWLSLAVKKFDQGLILNAADVTEERHQQAVLMNMNRALQQSNENLQQFAYIASHDLQEPLRKIHSFGNLLSAQFADQLGENGMDLVRRMQAASGRMTTLIRDLLAYSRLTTHLEPSKPVSLGRLIDEIIDDLSPLLQEGQATTDCEELPTVPGDASQLRQLFQNLLINAVTYRHPDRLPIIRVRCRTLSGADVPEGLPPQKNYAEISVADNGIGFEERYAERIFQMFQRLHGRNQYTGTGVGLAICKRVVENHQGLIVAYSIPGEGSTFQIILPL</sequence>
<evidence type="ECO:0000256" key="4">
    <source>
        <dbReference type="ARBA" id="ARBA00022679"/>
    </source>
</evidence>
<dbReference type="InterPro" id="IPR035965">
    <property type="entry name" value="PAS-like_dom_sf"/>
</dbReference>
<dbReference type="InterPro" id="IPR003661">
    <property type="entry name" value="HisK_dim/P_dom"/>
</dbReference>
<dbReference type="PANTHER" id="PTHR43304:SF1">
    <property type="entry name" value="PAC DOMAIN-CONTAINING PROTEIN"/>
    <property type="match status" value="1"/>
</dbReference>
<dbReference type="Gene3D" id="3.30.565.10">
    <property type="entry name" value="Histidine kinase-like ATPase, C-terminal domain"/>
    <property type="match status" value="1"/>
</dbReference>
<evidence type="ECO:0000256" key="2">
    <source>
        <dbReference type="ARBA" id="ARBA00012438"/>
    </source>
</evidence>
<dbReference type="InterPro" id="IPR052162">
    <property type="entry name" value="Sensor_kinase/Photoreceptor"/>
</dbReference>
<dbReference type="SMART" id="SM00388">
    <property type="entry name" value="HisKA"/>
    <property type="match status" value="1"/>
</dbReference>
<dbReference type="PANTHER" id="PTHR43304">
    <property type="entry name" value="PHYTOCHROME-LIKE PROTEIN CPH1"/>
    <property type="match status" value="1"/>
</dbReference>
<dbReference type="Pfam" id="PF00512">
    <property type="entry name" value="HisKA"/>
    <property type="match status" value="1"/>
</dbReference>
<evidence type="ECO:0000256" key="5">
    <source>
        <dbReference type="ARBA" id="ARBA00022777"/>
    </source>
</evidence>
<keyword evidence="3" id="KW-0597">Phosphoprotein</keyword>
<dbReference type="InterPro" id="IPR036890">
    <property type="entry name" value="HATPase_C_sf"/>
</dbReference>
<organism evidence="7 8">
    <name type="scientific">Rudanella paleaurantiibacter</name>
    <dbReference type="NCBI Taxonomy" id="2614655"/>
    <lineage>
        <taxon>Bacteria</taxon>
        <taxon>Pseudomonadati</taxon>
        <taxon>Bacteroidota</taxon>
        <taxon>Cytophagia</taxon>
        <taxon>Cytophagales</taxon>
        <taxon>Cytophagaceae</taxon>
        <taxon>Rudanella</taxon>
    </lineage>
</organism>
<comment type="catalytic activity">
    <reaction evidence="1">
        <text>ATP + protein L-histidine = ADP + protein N-phospho-L-histidine.</text>
        <dbReference type="EC" id="2.7.13.3"/>
    </reaction>
</comment>
<dbReference type="RefSeq" id="WP_152126907.1">
    <property type="nucleotide sequence ID" value="NZ_WELI01000017.1"/>
</dbReference>
<dbReference type="InterPro" id="IPR036097">
    <property type="entry name" value="HisK_dim/P_sf"/>
</dbReference>
<protein>
    <recommendedName>
        <fullName evidence="2">histidine kinase</fullName>
        <ecNumber evidence="2">2.7.13.3</ecNumber>
    </recommendedName>
</protein>
<dbReference type="Proteomes" id="UP000488299">
    <property type="component" value="Unassembled WGS sequence"/>
</dbReference>
<evidence type="ECO:0000256" key="3">
    <source>
        <dbReference type="ARBA" id="ARBA00022553"/>
    </source>
</evidence>
<dbReference type="SMART" id="SM00387">
    <property type="entry name" value="HATPase_c"/>
    <property type="match status" value="1"/>
</dbReference>
<dbReference type="EMBL" id="WELI01000017">
    <property type="protein sequence ID" value="KAB7726135.1"/>
    <property type="molecule type" value="Genomic_DNA"/>
</dbReference>
<evidence type="ECO:0000313" key="8">
    <source>
        <dbReference type="Proteomes" id="UP000488299"/>
    </source>
</evidence>
<feature type="domain" description="Histidine kinase" evidence="6">
    <location>
        <begin position="278"/>
        <end position="502"/>
    </location>
</feature>
<comment type="caution">
    <text evidence="7">The sequence shown here is derived from an EMBL/GenBank/DDBJ whole genome shotgun (WGS) entry which is preliminary data.</text>
</comment>
<dbReference type="InterPro" id="IPR005467">
    <property type="entry name" value="His_kinase_dom"/>
</dbReference>
<dbReference type="SUPFAM" id="SSF55874">
    <property type="entry name" value="ATPase domain of HSP90 chaperone/DNA topoisomerase II/histidine kinase"/>
    <property type="match status" value="1"/>
</dbReference>
<keyword evidence="5" id="KW-0418">Kinase</keyword>
<dbReference type="Gene3D" id="1.10.287.130">
    <property type="match status" value="1"/>
</dbReference>
<dbReference type="CDD" id="cd00082">
    <property type="entry name" value="HisKA"/>
    <property type="match status" value="1"/>
</dbReference>
<dbReference type="PRINTS" id="PR00344">
    <property type="entry name" value="BCTRLSENSOR"/>
</dbReference>
<reference evidence="7 8" key="1">
    <citation type="submission" date="2019-10" db="EMBL/GenBank/DDBJ databases">
        <title>Rudanella paleaurantiibacter sp. nov., isolated from sludge.</title>
        <authorList>
            <person name="Xu S.Q."/>
        </authorList>
    </citation>
    <scope>NUCLEOTIDE SEQUENCE [LARGE SCALE GENOMIC DNA]</scope>
    <source>
        <strain evidence="7 8">HX-22-17</strain>
    </source>
</reference>
<accession>A0A7J5TSF6</accession>
<dbReference type="SUPFAM" id="SSF55785">
    <property type="entry name" value="PYP-like sensor domain (PAS domain)"/>
    <property type="match status" value="1"/>
</dbReference>
<proteinExistence type="predicted"/>
<evidence type="ECO:0000313" key="7">
    <source>
        <dbReference type="EMBL" id="KAB7726135.1"/>
    </source>
</evidence>
<name>A0A7J5TSF6_9BACT</name>
<dbReference type="AlphaFoldDB" id="A0A7J5TSF6"/>
<evidence type="ECO:0000259" key="6">
    <source>
        <dbReference type="PROSITE" id="PS50109"/>
    </source>
</evidence>
<evidence type="ECO:0000256" key="1">
    <source>
        <dbReference type="ARBA" id="ARBA00000085"/>
    </source>
</evidence>
<keyword evidence="8" id="KW-1185">Reference proteome</keyword>
<dbReference type="InterPro" id="IPR004358">
    <property type="entry name" value="Sig_transdc_His_kin-like_C"/>
</dbReference>
<dbReference type="Gene3D" id="3.30.450.20">
    <property type="entry name" value="PAS domain"/>
    <property type="match status" value="2"/>
</dbReference>
<gene>
    <name evidence="7" type="ORF">F5984_24980</name>
</gene>
<dbReference type="Pfam" id="PF02518">
    <property type="entry name" value="HATPase_c"/>
    <property type="match status" value="1"/>
</dbReference>
<dbReference type="PROSITE" id="PS50109">
    <property type="entry name" value="HIS_KIN"/>
    <property type="match status" value="1"/>
</dbReference>
<dbReference type="GO" id="GO:0000155">
    <property type="term" value="F:phosphorelay sensor kinase activity"/>
    <property type="evidence" value="ECO:0007669"/>
    <property type="project" value="InterPro"/>
</dbReference>
<dbReference type="EC" id="2.7.13.3" evidence="2"/>